<dbReference type="Gene3D" id="3.30.70.20">
    <property type="match status" value="1"/>
</dbReference>
<dbReference type="InterPro" id="IPR017896">
    <property type="entry name" value="4Fe4S_Fe-S-bd"/>
</dbReference>
<dbReference type="GO" id="GO:0046872">
    <property type="term" value="F:metal ion binding"/>
    <property type="evidence" value="ECO:0007669"/>
    <property type="project" value="UniProtKB-KW"/>
</dbReference>
<protein>
    <submittedName>
        <fullName evidence="5">MinD superfamily P-loop ATPase</fullName>
    </submittedName>
</protein>
<evidence type="ECO:0000256" key="3">
    <source>
        <dbReference type="ARBA" id="ARBA00023014"/>
    </source>
</evidence>
<feature type="domain" description="4Fe-4S ferredoxin-type" evidence="4">
    <location>
        <begin position="91"/>
        <end position="119"/>
    </location>
</feature>
<dbReference type="SUPFAM" id="SSF54862">
    <property type="entry name" value="4Fe-4S ferredoxins"/>
    <property type="match status" value="1"/>
</dbReference>
<proteinExistence type="predicted"/>
<dbReference type="GO" id="GO:0051536">
    <property type="term" value="F:iron-sulfur cluster binding"/>
    <property type="evidence" value="ECO:0007669"/>
    <property type="project" value="UniProtKB-KW"/>
</dbReference>
<keyword evidence="1" id="KW-0479">Metal-binding</keyword>
<dbReference type="PANTHER" id="PTHR43063:SF1">
    <property type="entry name" value="4FE-4S CLUSTER CONTAINING PARA FAMILY ATPASE PROTEIN"/>
    <property type="match status" value="1"/>
</dbReference>
<dbReference type="Pfam" id="PF01656">
    <property type="entry name" value="CbiA"/>
    <property type="match status" value="1"/>
</dbReference>
<dbReference type="RefSeq" id="WP_166511017.1">
    <property type="nucleotide sequence ID" value="NZ_VNHM01000004.1"/>
</dbReference>
<keyword evidence="6" id="KW-1185">Reference proteome</keyword>
<evidence type="ECO:0000313" key="5">
    <source>
        <dbReference type="EMBL" id="TYO96510.1"/>
    </source>
</evidence>
<evidence type="ECO:0000256" key="2">
    <source>
        <dbReference type="ARBA" id="ARBA00023004"/>
    </source>
</evidence>
<dbReference type="InterPro" id="IPR027417">
    <property type="entry name" value="P-loop_NTPase"/>
</dbReference>
<dbReference type="PANTHER" id="PTHR43063">
    <property type="entry name" value="4FE-4S CLUSTER CONTAINING PARA FAMILY ATPASE PROTEIN"/>
    <property type="match status" value="1"/>
</dbReference>
<comment type="caution">
    <text evidence="5">The sequence shown here is derived from an EMBL/GenBank/DDBJ whole genome shotgun (WGS) entry which is preliminary data.</text>
</comment>
<dbReference type="Proteomes" id="UP000323166">
    <property type="component" value="Unassembled WGS sequence"/>
</dbReference>
<evidence type="ECO:0000259" key="4">
    <source>
        <dbReference type="PROSITE" id="PS51379"/>
    </source>
</evidence>
<reference evidence="5 6" key="1">
    <citation type="submission" date="2019-07" db="EMBL/GenBank/DDBJ databases">
        <title>Genomic Encyclopedia of Type Strains, Phase I: the one thousand microbial genomes (KMG-I) project.</title>
        <authorList>
            <person name="Kyrpides N."/>
        </authorList>
    </citation>
    <scope>NUCLEOTIDE SEQUENCE [LARGE SCALE GENOMIC DNA]</scope>
    <source>
        <strain evidence="5 6">DSM 6562</strain>
    </source>
</reference>
<keyword evidence="3" id="KW-0411">Iron-sulfur</keyword>
<dbReference type="InterPro" id="IPR002586">
    <property type="entry name" value="CobQ/CobB/MinD/ParA_Nub-bd_dom"/>
</dbReference>
<gene>
    <name evidence="5" type="ORF">LX24_00978</name>
</gene>
<feature type="domain" description="4Fe-4S ferredoxin-type" evidence="4">
    <location>
        <begin position="61"/>
        <end position="90"/>
    </location>
</feature>
<dbReference type="Gene3D" id="3.40.50.300">
    <property type="entry name" value="P-loop containing nucleotide triphosphate hydrolases"/>
    <property type="match status" value="1"/>
</dbReference>
<dbReference type="PROSITE" id="PS00198">
    <property type="entry name" value="4FE4S_FER_1"/>
    <property type="match status" value="1"/>
</dbReference>
<dbReference type="AlphaFoldDB" id="A0A5S4ZU44"/>
<evidence type="ECO:0000256" key="1">
    <source>
        <dbReference type="ARBA" id="ARBA00022723"/>
    </source>
</evidence>
<dbReference type="InterPro" id="IPR017900">
    <property type="entry name" value="4Fe4S_Fe_S_CS"/>
</dbReference>
<dbReference type="EMBL" id="VNHM01000004">
    <property type="protein sequence ID" value="TYO96510.1"/>
    <property type="molecule type" value="Genomic_DNA"/>
</dbReference>
<dbReference type="Pfam" id="PF00037">
    <property type="entry name" value="Fer4"/>
    <property type="match status" value="2"/>
</dbReference>
<sequence length="287" mass="31262">MIISVASGKGGTGKTTIATNIALALSADNRRVAYIDCDVEEPNGHIFLNPEIEDTREIFIEVPRINDEKCTYCGKCADLCAFGALLCTTDSVITFSEFCHGCGGCQYFCPVEAITPVPKKIGKVEKGAAGDIKFARGCLEVGAALSPPLVDAVKSRVTSDITVLDAPPGTSCPVIHTVRGTDFCLLVTEPTPFGLNDLDLAVQMVRTLSVPCGVLINRAHHGSRLIEQYCQREQLPVLQTIPHSKRIAEAYSRGLPMIELDKQLENDFLQLYRDIEELVANERNNHN</sequence>
<dbReference type="PROSITE" id="PS51379">
    <property type="entry name" value="4FE4S_FER_2"/>
    <property type="match status" value="2"/>
</dbReference>
<organism evidence="5 6">
    <name type="scientific">Desulfallas thermosapovorans DSM 6562</name>
    <dbReference type="NCBI Taxonomy" id="1121431"/>
    <lineage>
        <taxon>Bacteria</taxon>
        <taxon>Bacillati</taxon>
        <taxon>Bacillota</taxon>
        <taxon>Clostridia</taxon>
        <taxon>Eubacteriales</taxon>
        <taxon>Desulfallaceae</taxon>
        <taxon>Desulfallas</taxon>
    </lineage>
</organism>
<keyword evidence="2" id="KW-0408">Iron</keyword>
<name>A0A5S4ZU44_9FIRM</name>
<accession>A0A5S4ZU44</accession>
<evidence type="ECO:0000313" key="6">
    <source>
        <dbReference type="Proteomes" id="UP000323166"/>
    </source>
</evidence>
<dbReference type="SUPFAM" id="SSF52540">
    <property type="entry name" value="P-loop containing nucleoside triphosphate hydrolases"/>
    <property type="match status" value="1"/>
</dbReference>